<feature type="domain" description="Major facilitator superfamily (MFS) profile" evidence="5">
    <location>
        <begin position="19"/>
        <end position="410"/>
    </location>
</feature>
<dbReference type="SUPFAM" id="SSF103473">
    <property type="entry name" value="MFS general substrate transporter"/>
    <property type="match status" value="1"/>
</dbReference>
<dbReference type="AlphaFoldDB" id="A0A841IXJ5"/>
<feature type="transmembrane region" description="Helical" evidence="4">
    <location>
        <begin position="55"/>
        <end position="73"/>
    </location>
</feature>
<dbReference type="InterPro" id="IPR036259">
    <property type="entry name" value="MFS_trans_sf"/>
</dbReference>
<keyword evidence="2 4" id="KW-1133">Transmembrane helix</keyword>
<keyword evidence="3 4" id="KW-0472">Membrane</keyword>
<dbReference type="RefSeq" id="WP_184078250.1">
    <property type="nucleotide sequence ID" value="NZ_JACIJP010000001.1"/>
</dbReference>
<evidence type="ECO:0000256" key="4">
    <source>
        <dbReference type="SAM" id="Phobius"/>
    </source>
</evidence>
<evidence type="ECO:0000256" key="1">
    <source>
        <dbReference type="ARBA" id="ARBA00022692"/>
    </source>
</evidence>
<dbReference type="GO" id="GO:0022857">
    <property type="term" value="F:transmembrane transporter activity"/>
    <property type="evidence" value="ECO:0007669"/>
    <property type="project" value="InterPro"/>
</dbReference>
<feature type="transmembrane region" description="Helical" evidence="4">
    <location>
        <begin position="230"/>
        <end position="253"/>
    </location>
</feature>
<dbReference type="PROSITE" id="PS50850">
    <property type="entry name" value="MFS"/>
    <property type="match status" value="1"/>
</dbReference>
<keyword evidence="7" id="KW-1185">Reference proteome</keyword>
<feature type="transmembrane region" description="Helical" evidence="4">
    <location>
        <begin position="174"/>
        <end position="195"/>
    </location>
</feature>
<feature type="transmembrane region" description="Helical" evidence="4">
    <location>
        <begin position="85"/>
        <end position="103"/>
    </location>
</feature>
<feature type="transmembrane region" description="Helical" evidence="4">
    <location>
        <begin position="386"/>
        <end position="409"/>
    </location>
</feature>
<feature type="transmembrane region" description="Helical" evidence="4">
    <location>
        <begin position="259"/>
        <end position="278"/>
    </location>
</feature>
<proteinExistence type="predicted"/>
<feature type="transmembrane region" description="Helical" evidence="4">
    <location>
        <begin position="299"/>
        <end position="332"/>
    </location>
</feature>
<sequence>MRIIVDDIQKKEWRAHWPVVVAAMAGLAASHVHFYSMGVMVTSLEKEFGWSRTQITSGLFIIAMIGFPLSPLVGTAVDRFGSRRIALFGMSIYSLAVVSLSFAQQSYVVWWLLWAFVAIGYLLLSPTIWVTAISRLFDASRGVAIAVTLSANGLISFGAPLLTLLLVQNFGWRAAYAILGVLAGAIAFPLLYFFFSSGRDGDAVRRTSAVVPRTYARAGFRFPKDVNVGAFVRLAFAASVMAMVFTAVVVNLVPILTSSGLTVVSAAAVAGIVGAMQVTGRLAGGFLLDRFNARYVGALVVLFPIASSLIFIGFHGSAILCGVGVLLFGLAAGAELDAVSYLASRYFPAGNFGAVFGFVIGLALLGSGLGPIVASFIYDVTGSYRLMLWAVVPLCALSSLAFLTLGPYLRADERASV</sequence>
<feature type="transmembrane region" description="Helical" evidence="4">
    <location>
        <begin position="143"/>
        <end position="168"/>
    </location>
</feature>
<dbReference type="InterPro" id="IPR020846">
    <property type="entry name" value="MFS_dom"/>
</dbReference>
<reference evidence="6 7" key="1">
    <citation type="submission" date="2020-08" db="EMBL/GenBank/DDBJ databases">
        <title>Genomic Encyclopedia of Type Strains, Phase IV (KMG-IV): sequencing the most valuable type-strain genomes for metagenomic binning, comparative biology and taxonomic classification.</title>
        <authorList>
            <person name="Goeker M."/>
        </authorList>
    </citation>
    <scope>NUCLEOTIDE SEQUENCE [LARGE SCALE GENOMIC DNA]</scope>
    <source>
        <strain evidence="6 7">DSM 102255</strain>
    </source>
</reference>
<dbReference type="PANTHER" id="PTHR11360:SF290">
    <property type="entry name" value="MONOCARBOXYLATE MFS PERMEASE"/>
    <property type="match status" value="1"/>
</dbReference>
<evidence type="ECO:0000259" key="5">
    <source>
        <dbReference type="PROSITE" id="PS50850"/>
    </source>
</evidence>
<evidence type="ECO:0000256" key="3">
    <source>
        <dbReference type="ARBA" id="ARBA00023136"/>
    </source>
</evidence>
<evidence type="ECO:0000313" key="6">
    <source>
        <dbReference type="EMBL" id="MBB6123383.1"/>
    </source>
</evidence>
<dbReference type="EMBL" id="JACIJP010000001">
    <property type="protein sequence ID" value="MBB6123383.1"/>
    <property type="molecule type" value="Genomic_DNA"/>
</dbReference>
<feature type="transmembrane region" description="Helical" evidence="4">
    <location>
        <begin position="15"/>
        <end position="35"/>
    </location>
</feature>
<evidence type="ECO:0000313" key="7">
    <source>
        <dbReference type="Proteomes" id="UP000552700"/>
    </source>
</evidence>
<dbReference type="InterPro" id="IPR050327">
    <property type="entry name" value="Proton-linked_MCT"/>
</dbReference>
<dbReference type="Gene3D" id="1.20.1250.20">
    <property type="entry name" value="MFS general substrate transporter like domains"/>
    <property type="match status" value="2"/>
</dbReference>
<accession>A0A841IXJ5</accession>
<keyword evidence="1 4" id="KW-0812">Transmembrane</keyword>
<feature type="transmembrane region" description="Helical" evidence="4">
    <location>
        <begin position="352"/>
        <end position="374"/>
    </location>
</feature>
<feature type="transmembrane region" description="Helical" evidence="4">
    <location>
        <begin position="109"/>
        <end position="131"/>
    </location>
</feature>
<dbReference type="PANTHER" id="PTHR11360">
    <property type="entry name" value="MONOCARBOXYLATE TRANSPORTER"/>
    <property type="match status" value="1"/>
</dbReference>
<comment type="caution">
    <text evidence="6">The sequence shown here is derived from an EMBL/GenBank/DDBJ whole genome shotgun (WGS) entry which is preliminary data.</text>
</comment>
<name>A0A841IXJ5_9SPHN</name>
<dbReference type="InterPro" id="IPR011701">
    <property type="entry name" value="MFS"/>
</dbReference>
<dbReference type="Proteomes" id="UP000552700">
    <property type="component" value="Unassembled WGS sequence"/>
</dbReference>
<organism evidence="6 7">
    <name type="scientific">Sphingobium subterraneum</name>
    <dbReference type="NCBI Taxonomy" id="627688"/>
    <lineage>
        <taxon>Bacteria</taxon>
        <taxon>Pseudomonadati</taxon>
        <taxon>Pseudomonadota</taxon>
        <taxon>Alphaproteobacteria</taxon>
        <taxon>Sphingomonadales</taxon>
        <taxon>Sphingomonadaceae</taxon>
        <taxon>Sphingobium</taxon>
    </lineage>
</organism>
<protein>
    <submittedName>
        <fullName evidence="6">MFS family permease</fullName>
    </submittedName>
</protein>
<dbReference type="Pfam" id="PF07690">
    <property type="entry name" value="MFS_1"/>
    <property type="match status" value="1"/>
</dbReference>
<evidence type="ECO:0000256" key="2">
    <source>
        <dbReference type="ARBA" id="ARBA00022989"/>
    </source>
</evidence>
<gene>
    <name evidence="6" type="ORF">FHS92_001090</name>
</gene>